<reference evidence="2" key="1">
    <citation type="submission" date="2015-09" db="EMBL/GenBank/DDBJ databases">
        <authorList>
            <person name="Rodrigo-Torres L."/>
            <person name="Arahal D.R."/>
        </authorList>
    </citation>
    <scope>NUCLEOTIDE SEQUENCE [LARGE SCALE GENOMIC DNA]</scope>
    <source>
        <strain evidence="2">CECT 4293</strain>
    </source>
</reference>
<dbReference type="Proteomes" id="UP000050786">
    <property type="component" value="Unassembled WGS sequence"/>
</dbReference>
<proteinExistence type="predicted"/>
<evidence type="ECO:0000313" key="2">
    <source>
        <dbReference type="Proteomes" id="UP000050786"/>
    </source>
</evidence>
<accession>A0A0P1ESS4</accession>
<evidence type="ECO:0000313" key="1">
    <source>
        <dbReference type="EMBL" id="CUH45666.1"/>
    </source>
</evidence>
<name>A0A0P1ESS4_9RHOB</name>
<gene>
    <name evidence="1" type="ORF">RUM4293_04583</name>
</gene>
<protein>
    <submittedName>
        <fullName evidence="1">Uncharacterized protein</fullName>
    </submittedName>
</protein>
<organism evidence="1 2">
    <name type="scientific">Ruegeria atlantica</name>
    <dbReference type="NCBI Taxonomy" id="81569"/>
    <lineage>
        <taxon>Bacteria</taxon>
        <taxon>Pseudomonadati</taxon>
        <taxon>Pseudomonadota</taxon>
        <taxon>Alphaproteobacteria</taxon>
        <taxon>Rhodobacterales</taxon>
        <taxon>Roseobacteraceae</taxon>
        <taxon>Ruegeria</taxon>
    </lineage>
</organism>
<dbReference type="EMBL" id="CYPS01000067">
    <property type="protein sequence ID" value="CUH45666.1"/>
    <property type="molecule type" value="Genomic_DNA"/>
</dbReference>
<keyword evidence="2" id="KW-1185">Reference proteome</keyword>
<sequence>MTRQGIRATEPSARNTGDLAIQAHVSWRQQFEIASKFKATTLTQEHYPIFASSSLTELGLRREMKPGHVGPDYTEHVYDYDTFWYDAFWDRGNLVVFCPKLFGLYHLIREGQFYLDEDKVGKPRLKSHEFYDVLFIRASKKPQTLRFEWGGSSVESPVNSVQQDSAPHTGKNVAVTLSRDNDLTWIEDFARYHCQMHGLEKMLFFDNASTQYGLDDIREALRRGGIHNPTVLSAPFRYGVVSQDRKGKTRFNTMFLQTSLLNIARLRFLSGARAVLQCDIDELVWCKSGSIFDLTQKRPTGFVRLGVEWRYPAAGCTENFRHSDHIRKIADDKLCRAKYCIAPSGPLWFTSWHVHTIGLLKSRGSLITPKSNGIWHCKAITSSAWRSYDTNARSNYDIAPETQAALDHVNWSKNPAG</sequence>
<dbReference type="AlphaFoldDB" id="A0A0P1ESS4"/>